<name>A0A1G9AP60_ENTCA</name>
<evidence type="ECO:0000313" key="3">
    <source>
        <dbReference type="Proteomes" id="UP000286288"/>
    </source>
</evidence>
<sequence>MHNRNLTIIGSYDTRTEVLPVIEQLTNEGYGKEDIVLFANQTVIDQFGLESIDDVEVEQAASEDEDRSLWEKIKDAFSFGDSDHRHDEHDPLYGYRDDLERDKLVVGVYDYQPMDKITDRDADTGPIIDQPLPGETAMPDESVHPTPRMGDSDIEAPIHDPNHLRNL</sequence>
<feature type="region of interest" description="Disordered" evidence="1">
    <location>
        <begin position="116"/>
        <end position="167"/>
    </location>
</feature>
<accession>A0A1G9AP60</accession>
<evidence type="ECO:0000256" key="1">
    <source>
        <dbReference type="SAM" id="MobiDB-lite"/>
    </source>
</evidence>
<comment type="caution">
    <text evidence="2">The sequence shown here is derived from an EMBL/GenBank/DDBJ whole genome shotgun (WGS) entry which is preliminary data.</text>
</comment>
<evidence type="ECO:0000313" key="2">
    <source>
        <dbReference type="EMBL" id="RHK07162.1"/>
    </source>
</evidence>
<proteinExistence type="predicted"/>
<dbReference type="Proteomes" id="UP000286288">
    <property type="component" value="Unassembled WGS sequence"/>
</dbReference>
<dbReference type="EMBL" id="QRMZ01000005">
    <property type="protein sequence ID" value="RHK07162.1"/>
    <property type="molecule type" value="Genomic_DNA"/>
</dbReference>
<feature type="compositionally biased region" description="Basic and acidic residues" evidence="1">
    <location>
        <begin position="156"/>
        <end position="167"/>
    </location>
</feature>
<protein>
    <submittedName>
        <fullName evidence="2">Uncharacterized protein</fullName>
    </submittedName>
</protein>
<dbReference type="GeneID" id="83457927"/>
<organism evidence="2 3">
    <name type="scientific">Enterococcus casseliflavus</name>
    <name type="common">Enterococcus flavescens</name>
    <dbReference type="NCBI Taxonomy" id="37734"/>
    <lineage>
        <taxon>Bacteria</taxon>
        <taxon>Bacillati</taxon>
        <taxon>Bacillota</taxon>
        <taxon>Bacilli</taxon>
        <taxon>Lactobacillales</taxon>
        <taxon>Enterococcaceae</taxon>
        <taxon>Enterococcus</taxon>
    </lineage>
</organism>
<dbReference type="AlphaFoldDB" id="A0A1G9AP60"/>
<dbReference type="OrthoDB" id="2334846at2"/>
<gene>
    <name evidence="2" type="ORF">DW084_04610</name>
</gene>
<reference evidence="2 3" key="1">
    <citation type="submission" date="2018-08" db="EMBL/GenBank/DDBJ databases">
        <title>A genome reference for cultivated species of the human gut microbiota.</title>
        <authorList>
            <person name="Zou Y."/>
            <person name="Xue W."/>
            <person name="Luo G."/>
        </authorList>
    </citation>
    <scope>NUCLEOTIDE SEQUENCE [LARGE SCALE GENOMIC DNA]</scope>
    <source>
        <strain evidence="2 3">AF48-16</strain>
    </source>
</reference>
<dbReference type="RefSeq" id="WP_008376644.1">
    <property type="nucleotide sequence ID" value="NZ_CABGIF010000001.1"/>
</dbReference>